<name>A0A7V2WLH4_9BACT</name>
<feature type="domain" description="CBS" evidence="1">
    <location>
        <begin position="59"/>
        <end position="106"/>
    </location>
</feature>
<dbReference type="SUPFAM" id="SSF54631">
    <property type="entry name" value="CBS-domain pair"/>
    <property type="match status" value="1"/>
</dbReference>
<dbReference type="GO" id="GO:0008773">
    <property type="term" value="F:[protein-PII] uridylyltransferase activity"/>
    <property type="evidence" value="ECO:0007669"/>
    <property type="project" value="InterPro"/>
</dbReference>
<proteinExistence type="predicted"/>
<dbReference type="Pfam" id="PF00571">
    <property type="entry name" value="CBS"/>
    <property type="match status" value="1"/>
</dbReference>
<dbReference type="Gene3D" id="3.10.580.10">
    <property type="entry name" value="CBS-domain"/>
    <property type="match status" value="1"/>
</dbReference>
<dbReference type="GO" id="GO:0016020">
    <property type="term" value="C:membrane"/>
    <property type="evidence" value="ECO:0007669"/>
    <property type="project" value="InterPro"/>
</dbReference>
<dbReference type="InterPro" id="IPR000644">
    <property type="entry name" value="CBS_dom"/>
</dbReference>
<feature type="domain" description="DUF294" evidence="3">
    <location>
        <begin position="300"/>
        <end position="438"/>
    </location>
</feature>
<dbReference type="InterPro" id="IPR046342">
    <property type="entry name" value="CBS_dom_sf"/>
</dbReference>
<gene>
    <name evidence="4" type="ORF">ENJ74_02870</name>
</gene>
<dbReference type="Proteomes" id="UP000885722">
    <property type="component" value="Unassembled WGS sequence"/>
</dbReference>
<feature type="domain" description="Protein-PII uridylyltransferase N-terminal" evidence="2">
    <location>
        <begin position="135"/>
        <end position="261"/>
    </location>
</feature>
<feature type="non-terminal residue" evidence="4">
    <location>
        <position position="1"/>
    </location>
</feature>
<comment type="caution">
    <text evidence="4">The sequence shown here is derived from an EMBL/GenBank/DDBJ whole genome shotgun (WGS) entry which is preliminary data.</text>
</comment>
<dbReference type="AlphaFoldDB" id="A0A7V2WLH4"/>
<dbReference type="GO" id="GO:0015095">
    <property type="term" value="F:magnesium ion transmembrane transporter activity"/>
    <property type="evidence" value="ECO:0007669"/>
    <property type="project" value="InterPro"/>
</dbReference>
<dbReference type="InterPro" id="IPR006669">
    <property type="entry name" value="MgtE_transporter"/>
</dbReference>
<sequence>RQTPLQEAIRRSVDMGRSEIIVEGEEGDYGIVADSDLKRMLAEGTLDLTLPTGSVAHFPLLTVDREDFLFNAYLTLIRKNIKRLGVTEKGKLLGILEQIDILSYFANHSHLITVKIERARTLEELREASLGYLTIVRRLYAQGLKARYIAKLISEINRKVFARLFEMILPEERRTECALLVMGSEGRGEQIIRTDQDNALLIRDGVDPELFVPYMERISEALLEFGYPECPGKIMVTNPYWRRNVGEFKAEIDRWIDAPDEESFMYFSIFFDAEAVAGDAELLQEVKAYLFSRFDERNDIYMAFFARLALLFETPVGIWSSLLHRDRHIDIKKAGIFPVVQGVRSLALKYRIEALSTVERIKELTRREILQESFARELIEAFDALSYLRLGVQLKAIEEGKSPDNTIHSDDLSKIQRDLLRDSLEIVERFKGFISRHFELDRLPG</sequence>
<dbReference type="InterPro" id="IPR018821">
    <property type="entry name" value="DUF294_put_nucleoTrafse_sb-bd"/>
</dbReference>
<dbReference type="PANTHER" id="PTHR43773:SF1">
    <property type="entry name" value="MAGNESIUM TRANSPORTER MGTE"/>
    <property type="match status" value="1"/>
</dbReference>
<dbReference type="InterPro" id="IPR005105">
    <property type="entry name" value="GlnD_Uridyltrans_N"/>
</dbReference>
<evidence type="ECO:0000259" key="1">
    <source>
        <dbReference type="Pfam" id="PF00571"/>
    </source>
</evidence>
<evidence type="ECO:0000313" key="4">
    <source>
        <dbReference type="EMBL" id="HFC03795.1"/>
    </source>
</evidence>
<organism evidence="4">
    <name type="scientific">Nitratifractor salsuginis</name>
    <dbReference type="NCBI Taxonomy" id="269261"/>
    <lineage>
        <taxon>Bacteria</taxon>
        <taxon>Pseudomonadati</taxon>
        <taxon>Campylobacterota</taxon>
        <taxon>Epsilonproteobacteria</taxon>
        <taxon>Campylobacterales</taxon>
        <taxon>Sulfurovaceae</taxon>
        <taxon>Nitratifractor</taxon>
    </lineage>
</organism>
<dbReference type="Pfam" id="PF03445">
    <property type="entry name" value="DUF294"/>
    <property type="match status" value="1"/>
</dbReference>
<dbReference type="EMBL" id="DRNO01000193">
    <property type="protein sequence ID" value="HFC03795.1"/>
    <property type="molecule type" value="Genomic_DNA"/>
</dbReference>
<reference evidence="4" key="1">
    <citation type="journal article" date="2020" name="mSystems">
        <title>Genome- and Community-Level Interaction Insights into Carbon Utilization and Element Cycling Functions of Hydrothermarchaeota in Hydrothermal Sediment.</title>
        <authorList>
            <person name="Zhou Z."/>
            <person name="Liu Y."/>
            <person name="Xu W."/>
            <person name="Pan J."/>
            <person name="Luo Z.H."/>
            <person name="Li M."/>
        </authorList>
    </citation>
    <scope>NUCLEOTIDE SEQUENCE [LARGE SCALE GENOMIC DNA]</scope>
    <source>
        <strain evidence="4">HyVt-513</strain>
    </source>
</reference>
<evidence type="ECO:0000259" key="3">
    <source>
        <dbReference type="Pfam" id="PF10335"/>
    </source>
</evidence>
<protein>
    <submittedName>
        <fullName evidence="4">CBS domain-containing protein</fullName>
    </submittedName>
</protein>
<dbReference type="CDD" id="cd05401">
    <property type="entry name" value="NT_GlnE_GlnD_like"/>
    <property type="match status" value="1"/>
</dbReference>
<dbReference type="Pfam" id="PF10335">
    <property type="entry name" value="DUF294_C"/>
    <property type="match status" value="1"/>
</dbReference>
<evidence type="ECO:0000259" key="2">
    <source>
        <dbReference type="Pfam" id="PF03445"/>
    </source>
</evidence>
<accession>A0A7V2WLH4</accession>
<dbReference type="PANTHER" id="PTHR43773">
    <property type="entry name" value="MAGNESIUM TRANSPORTER MGTE"/>
    <property type="match status" value="1"/>
</dbReference>